<gene>
    <name evidence="1" type="ORF">SAMN05443248_7664</name>
</gene>
<dbReference type="EMBL" id="LT670817">
    <property type="protein sequence ID" value="SHI03861.1"/>
    <property type="molecule type" value="Genomic_DNA"/>
</dbReference>
<accession>A0A1M5XVL2</accession>
<organism evidence="1 2">
    <name type="scientific">Bradyrhizobium erythrophlei</name>
    <dbReference type="NCBI Taxonomy" id="1437360"/>
    <lineage>
        <taxon>Bacteria</taxon>
        <taxon>Pseudomonadati</taxon>
        <taxon>Pseudomonadota</taxon>
        <taxon>Alphaproteobacteria</taxon>
        <taxon>Hyphomicrobiales</taxon>
        <taxon>Nitrobacteraceae</taxon>
        <taxon>Bradyrhizobium</taxon>
    </lineage>
</organism>
<dbReference type="Proteomes" id="UP000189796">
    <property type="component" value="Chromosome I"/>
</dbReference>
<reference evidence="1 2" key="1">
    <citation type="submission" date="2016-11" db="EMBL/GenBank/DDBJ databases">
        <authorList>
            <person name="Jaros S."/>
            <person name="Januszkiewicz K."/>
            <person name="Wedrychowicz H."/>
        </authorList>
    </citation>
    <scope>NUCLEOTIDE SEQUENCE [LARGE SCALE GENOMIC DNA]</scope>
    <source>
        <strain evidence="1 2">GAS138</strain>
    </source>
</reference>
<name>A0A1M5XVL2_9BRAD</name>
<evidence type="ECO:0000313" key="2">
    <source>
        <dbReference type="Proteomes" id="UP000189796"/>
    </source>
</evidence>
<evidence type="ECO:0000313" key="1">
    <source>
        <dbReference type="EMBL" id="SHI03861.1"/>
    </source>
</evidence>
<sequence>MGQISPEPRSSDARITAGTRTIVERITYSASPSIEESSASLPQMGERYMIGVS</sequence>
<protein>
    <submittedName>
        <fullName evidence="1">Uncharacterized protein</fullName>
    </submittedName>
</protein>
<dbReference type="AlphaFoldDB" id="A0A1M5XVL2"/>
<proteinExistence type="predicted"/>